<evidence type="ECO:0000256" key="5">
    <source>
        <dbReference type="ARBA" id="ARBA00023157"/>
    </source>
</evidence>
<dbReference type="InterPro" id="IPR016186">
    <property type="entry name" value="C-type_lectin-like/link_sf"/>
</dbReference>
<dbReference type="GO" id="GO:0006884">
    <property type="term" value="P:cell volume homeostasis"/>
    <property type="evidence" value="ECO:0007669"/>
    <property type="project" value="TreeGrafter"/>
</dbReference>
<dbReference type="InterPro" id="IPR018378">
    <property type="entry name" value="C-type_lectin_CS"/>
</dbReference>
<dbReference type="Pfam" id="PF00324">
    <property type="entry name" value="AA_permease"/>
    <property type="match status" value="1"/>
</dbReference>
<accession>A0A914DY24</accession>
<dbReference type="PROSITE" id="PS50041">
    <property type="entry name" value="C_TYPE_LECTIN_2"/>
    <property type="match status" value="2"/>
</dbReference>
<feature type="signal peptide" evidence="7">
    <location>
        <begin position="1"/>
        <end position="18"/>
    </location>
</feature>
<evidence type="ECO:0000313" key="9">
    <source>
        <dbReference type="Proteomes" id="UP000887540"/>
    </source>
</evidence>
<dbReference type="InterPro" id="IPR004841">
    <property type="entry name" value="AA-permease/SLC12A_dom"/>
</dbReference>
<keyword evidence="5" id="KW-1015">Disulfide bond</keyword>
<organism evidence="9 10">
    <name type="scientific">Acrobeloides nanus</name>
    <dbReference type="NCBI Taxonomy" id="290746"/>
    <lineage>
        <taxon>Eukaryota</taxon>
        <taxon>Metazoa</taxon>
        <taxon>Ecdysozoa</taxon>
        <taxon>Nematoda</taxon>
        <taxon>Chromadorea</taxon>
        <taxon>Rhabditida</taxon>
        <taxon>Tylenchina</taxon>
        <taxon>Cephalobomorpha</taxon>
        <taxon>Cephaloboidea</taxon>
        <taxon>Cephalobidae</taxon>
        <taxon>Acrobeloides</taxon>
    </lineage>
</organism>
<dbReference type="GO" id="GO:0055064">
    <property type="term" value="P:chloride ion homeostasis"/>
    <property type="evidence" value="ECO:0007669"/>
    <property type="project" value="TreeGrafter"/>
</dbReference>
<evidence type="ECO:0000256" key="1">
    <source>
        <dbReference type="ARBA" id="ARBA00004141"/>
    </source>
</evidence>
<keyword evidence="7" id="KW-0732">Signal</keyword>
<keyword evidence="2 6" id="KW-0812">Transmembrane</keyword>
<dbReference type="GO" id="GO:0008511">
    <property type="term" value="F:sodium:potassium:chloride symporter activity"/>
    <property type="evidence" value="ECO:0007669"/>
    <property type="project" value="TreeGrafter"/>
</dbReference>
<name>A0A914DY24_9BILA</name>
<dbReference type="CDD" id="cd00037">
    <property type="entry name" value="CLECT"/>
    <property type="match status" value="2"/>
</dbReference>
<dbReference type="Gene3D" id="1.20.1740.10">
    <property type="entry name" value="Amino acid/polyamine transporter I"/>
    <property type="match status" value="1"/>
</dbReference>
<feature type="chain" id="PRO_5037387676" evidence="7">
    <location>
        <begin position="19"/>
        <end position="492"/>
    </location>
</feature>
<dbReference type="PANTHER" id="PTHR11827">
    <property type="entry name" value="SOLUTE CARRIER FAMILY 12, CATION COTRANSPORTERS"/>
    <property type="match status" value="1"/>
</dbReference>
<feature type="domain" description="C-type lectin" evidence="8">
    <location>
        <begin position="29"/>
        <end position="139"/>
    </location>
</feature>
<comment type="subcellular location">
    <subcellularLocation>
        <location evidence="1">Membrane</location>
        <topology evidence="1">Multi-pass membrane protein</topology>
    </subcellularLocation>
</comment>
<proteinExistence type="predicted"/>
<dbReference type="Proteomes" id="UP000887540">
    <property type="component" value="Unplaced"/>
</dbReference>
<keyword evidence="4 6" id="KW-0472">Membrane</keyword>
<evidence type="ECO:0000256" key="3">
    <source>
        <dbReference type="ARBA" id="ARBA00022989"/>
    </source>
</evidence>
<dbReference type="GO" id="GO:0016020">
    <property type="term" value="C:membrane"/>
    <property type="evidence" value="ECO:0007669"/>
    <property type="project" value="UniProtKB-SubCell"/>
</dbReference>
<dbReference type="InterPro" id="IPR004842">
    <property type="entry name" value="SLC12A_fam"/>
</dbReference>
<dbReference type="InterPro" id="IPR001304">
    <property type="entry name" value="C-type_lectin-like"/>
</dbReference>
<dbReference type="Gene3D" id="3.10.100.10">
    <property type="entry name" value="Mannose-Binding Protein A, subunit A"/>
    <property type="match status" value="2"/>
</dbReference>
<dbReference type="WBParaSite" id="ACRNAN_scaffold4753.g20115.t1">
    <property type="protein sequence ID" value="ACRNAN_scaffold4753.g20115.t1"/>
    <property type="gene ID" value="ACRNAN_scaffold4753.g20115"/>
</dbReference>
<protein>
    <submittedName>
        <fullName evidence="10">C-type lectin domain-containing protein</fullName>
    </submittedName>
</protein>
<reference evidence="10" key="1">
    <citation type="submission" date="2022-11" db="UniProtKB">
        <authorList>
            <consortium name="WormBaseParasite"/>
        </authorList>
    </citation>
    <scope>IDENTIFICATION</scope>
</reference>
<feature type="domain" description="C-type lectin" evidence="8">
    <location>
        <begin position="159"/>
        <end position="262"/>
    </location>
</feature>
<dbReference type="SUPFAM" id="SSF56436">
    <property type="entry name" value="C-type lectin-like"/>
    <property type="match status" value="2"/>
</dbReference>
<evidence type="ECO:0000256" key="7">
    <source>
        <dbReference type="SAM" id="SignalP"/>
    </source>
</evidence>
<keyword evidence="9" id="KW-1185">Reference proteome</keyword>
<dbReference type="Pfam" id="PF00059">
    <property type="entry name" value="Lectin_C"/>
    <property type="match status" value="2"/>
</dbReference>
<dbReference type="GO" id="GO:0055078">
    <property type="term" value="P:sodium ion homeostasis"/>
    <property type="evidence" value="ECO:0007669"/>
    <property type="project" value="TreeGrafter"/>
</dbReference>
<dbReference type="GO" id="GO:1990573">
    <property type="term" value="P:potassium ion import across plasma membrane"/>
    <property type="evidence" value="ECO:0007669"/>
    <property type="project" value="TreeGrafter"/>
</dbReference>
<evidence type="ECO:0000259" key="8">
    <source>
        <dbReference type="PROSITE" id="PS50041"/>
    </source>
</evidence>
<dbReference type="SMART" id="SM00034">
    <property type="entry name" value="CLECT"/>
    <property type="match status" value="2"/>
</dbReference>
<dbReference type="GO" id="GO:0055075">
    <property type="term" value="P:potassium ion homeostasis"/>
    <property type="evidence" value="ECO:0007669"/>
    <property type="project" value="TreeGrafter"/>
</dbReference>
<feature type="transmembrane region" description="Helical" evidence="6">
    <location>
        <begin position="374"/>
        <end position="395"/>
    </location>
</feature>
<dbReference type="PROSITE" id="PS00615">
    <property type="entry name" value="C_TYPE_LECTIN_1"/>
    <property type="match status" value="1"/>
</dbReference>
<dbReference type="InterPro" id="IPR016187">
    <property type="entry name" value="CTDL_fold"/>
</dbReference>
<dbReference type="PANTHER" id="PTHR11827:SF103">
    <property type="entry name" value="SODIUM CHLORIDE COTRANSPORTER 69, ISOFORM E"/>
    <property type="match status" value="1"/>
</dbReference>
<sequence>MFIKFIFALIFFNALTLITPSDYCHNVGPDGNCYWQGMTQTWFAAHINCITIASISNAIVNSFIVDLAHTWSLDEPFYIGGAVNYKGKWAWSDLSNFTYTNWATGEPKFNEIGYCITQDPINGKWKSTNCSERHPTICSQLTSPPIIPCPDLFEHYSTITNKCYTWEGSTLPMYQDFQQDCLNYNSTLVTIHNDVENALVQGFAVAYDAPALLGLHDPYNNGSYIWSDGTPLDYKNWHDQPVSGDCAFLRIESMKWYPMKCEDFNQAMSARLEALMVENNAEAEGDRPSKNIVKSYLESLSKGNKVRPNELELNIHVSENNGIPSLENFLNDKALTIPELIKYQEKYQKDDIEITHMQRKFSDNNGRHSNFEGFGWITGVLIRTILCIFGATLFLRMSWIAGQAGLSIATNGEIRSGGLYYLVSRSLGPEFGGSIGVIFFLANIGYAAMNIVGLSEAIVSILEDYNYKLIDGDIHDIRIYSLDPHMFLPLEE</sequence>
<keyword evidence="3 6" id="KW-1133">Transmembrane helix</keyword>
<evidence type="ECO:0000313" key="10">
    <source>
        <dbReference type="WBParaSite" id="ACRNAN_scaffold4753.g20115.t1"/>
    </source>
</evidence>
<dbReference type="AlphaFoldDB" id="A0A914DY24"/>
<evidence type="ECO:0000256" key="4">
    <source>
        <dbReference type="ARBA" id="ARBA00023136"/>
    </source>
</evidence>
<evidence type="ECO:0000256" key="6">
    <source>
        <dbReference type="SAM" id="Phobius"/>
    </source>
</evidence>
<evidence type="ECO:0000256" key="2">
    <source>
        <dbReference type="ARBA" id="ARBA00022692"/>
    </source>
</evidence>